<sequence length="345" mass="38346">MATTGNTYLTLADEFKQQDGKGGIADIIELLAESNPIMLDMIMAECNNGTTHLTTTRTGLPSGTWRKLYQGVQPTKSTTAQVKDATGMLESWSEVDSKLVQLSKNPGKFRLNEATAFLEGMNQDMASTLFYGNTDTNPERFMGLAPRFNAYREIADRQKHDVYNQTVNGGGTGADNTSIWFVVWGERTVQGLYPQGTMAGLQREDKGEQTKTLPDGSILDVMREKFEWDLGLSVRDYRYVARIANISTADLVAGTLDIYKLMRQAYYRLNQRRIIGGRAAIYCNTDVLEALDAEATPTKSTTASYRRLTSMEDVDGREVMGYRGIPVRECDAILNTEAAVPEFAE</sequence>
<dbReference type="Proteomes" id="UP000466024">
    <property type="component" value="Unassembled WGS sequence"/>
</dbReference>
<dbReference type="AlphaFoldDB" id="A0A640WJH2"/>
<organism evidence="1 2">
    <name type="scientific">Salinicola corii</name>
    <dbReference type="NCBI Taxonomy" id="2606937"/>
    <lineage>
        <taxon>Bacteria</taxon>
        <taxon>Pseudomonadati</taxon>
        <taxon>Pseudomonadota</taxon>
        <taxon>Gammaproteobacteria</taxon>
        <taxon>Oceanospirillales</taxon>
        <taxon>Halomonadaceae</taxon>
        <taxon>Salinicola</taxon>
    </lineage>
</organism>
<dbReference type="Pfam" id="PF20911">
    <property type="entry name" value="GP7"/>
    <property type="match status" value="1"/>
</dbReference>
<dbReference type="NCBIfam" id="NF045672">
    <property type="entry name" value="MCP_gp7_epsi_15"/>
    <property type="match status" value="1"/>
</dbReference>
<evidence type="ECO:0000313" key="2">
    <source>
        <dbReference type="Proteomes" id="UP000466024"/>
    </source>
</evidence>
<evidence type="ECO:0008006" key="3">
    <source>
        <dbReference type="Google" id="ProtNLM"/>
    </source>
</evidence>
<proteinExistence type="predicted"/>
<accession>A0A640WJH2</accession>
<reference evidence="1 2" key="1">
    <citation type="submission" date="2019-08" db="EMBL/GenBank/DDBJ databases">
        <title>Bioinformatics analysis of the strain L3 and L5.</title>
        <authorList>
            <person name="Li X."/>
        </authorList>
    </citation>
    <scope>NUCLEOTIDE SEQUENCE [LARGE SCALE GENOMIC DNA]</scope>
    <source>
        <strain evidence="1 2">L3</strain>
    </source>
</reference>
<name>A0A640WJH2_9GAMM</name>
<gene>
    <name evidence="1" type="ORF">F0A16_02760</name>
</gene>
<dbReference type="InterPro" id="IPR048813">
    <property type="entry name" value="GP7-like"/>
</dbReference>
<protein>
    <recommendedName>
        <fullName evidence="3">Phage capsid protein</fullName>
    </recommendedName>
</protein>
<keyword evidence="2" id="KW-1185">Reference proteome</keyword>
<dbReference type="EMBL" id="VTPX01000001">
    <property type="protein sequence ID" value="KAA0020727.1"/>
    <property type="molecule type" value="Genomic_DNA"/>
</dbReference>
<evidence type="ECO:0000313" key="1">
    <source>
        <dbReference type="EMBL" id="KAA0020727.1"/>
    </source>
</evidence>
<dbReference type="RefSeq" id="WP_149433846.1">
    <property type="nucleotide sequence ID" value="NZ_VTPX01000001.1"/>
</dbReference>
<comment type="caution">
    <text evidence="1">The sequence shown here is derived from an EMBL/GenBank/DDBJ whole genome shotgun (WGS) entry which is preliminary data.</text>
</comment>